<dbReference type="InterPro" id="IPR008814">
    <property type="entry name" value="Swp1"/>
</dbReference>
<organism evidence="10 11">
    <name type="scientific">Xylona heveae (strain CBS 132557 / TC161)</name>
    <dbReference type="NCBI Taxonomy" id="1328760"/>
    <lineage>
        <taxon>Eukaryota</taxon>
        <taxon>Fungi</taxon>
        <taxon>Dikarya</taxon>
        <taxon>Ascomycota</taxon>
        <taxon>Pezizomycotina</taxon>
        <taxon>Xylonomycetes</taxon>
        <taxon>Xylonales</taxon>
        <taxon>Xylonaceae</taxon>
        <taxon>Xylona</taxon>
    </lineage>
</organism>
<evidence type="ECO:0000256" key="2">
    <source>
        <dbReference type="ARBA" id="ARBA00022692"/>
    </source>
</evidence>
<dbReference type="EMBL" id="KV407454">
    <property type="protein sequence ID" value="KZF26179.1"/>
    <property type="molecule type" value="Genomic_DNA"/>
</dbReference>
<feature type="chain" id="PRO_5044283001" description="Ribophorin II C-terminal domain-containing protein" evidence="8">
    <location>
        <begin position="22"/>
        <end position="288"/>
    </location>
</feature>
<name>A0A165JFU4_XYLHT</name>
<protein>
    <recommendedName>
        <fullName evidence="9">Ribophorin II C-terminal domain-containing protein</fullName>
    </recommendedName>
</protein>
<evidence type="ECO:0000256" key="6">
    <source>
        <dbReference type="ARBA" id="ARBA00023136"/>
    </source>
</evidence>
<proteinExistence type="predicted"/>
<dbReference type="Proteomes" id="UP000076632">
    <property type="component" value="Unassembled WGS sequence"/>
</dbReference>
<dbReference type="OrthoDB" id="432292at2759"/>
<dbReference type="GeneID" id="28896618"/>
<dbReference type="OMA" id="VFFMYYT"/>
<dbReference type="AlphaFoldDB" id="A0A165JFU4"/>
<evidence type="ECO:0000313" key="11">
    <source>
        <dbReference type="Proteomes" id="UP000076632"/>
    </source>
</evidence>
<evidence type="ECO:0000256" key="7">
    <source>
        <dbReference type="SAM" id="Phobius"/>
    </source>
</evidence>
<keyword evidence="4" id="KW-0256">Endoplasmic reticulum</keyword>
<dbReference type="Pfam" id="PF25147">
    <property type="entry name" value="Ribophorin_II_C"/>
    <property type="match status" value="1"/>
</dbReference>
<gene>
    <name evidence="10" type="ORF">L228DRAFT_242605</name>
</gene>
<evidence type="ECO:0000256" key="5">
    <source>
        <dbReference type="ARBA" id="ARBA00022989"/>
    </source>
</evidence>
<evidence type="ECO:0000256" key="8">
    <source>
        <dbReference type="SAM" id="SignalP"/>
    </source>
</evidence>
<keyword evidence="11" id="KW-1185">Reference proteome</keyword>
<evidence type="ECO:0000259" key="9">
    <source>
        <dbReference type="Pfam" id="PF25147"/>
    </source>
</evidence>
<feature type="domain" description="Ribophorin II C-terminal" evidence="9">
    <location>
        <begin position="180"/>
        <end position="283"/>
    </location>
</feature>
<dbReference type="PANTHER" id="PTHR12640">
    <property type="entry name" value="RIBOPHORIN II"/>
    <property type="match status" value="1"/>
</dbReference>
<feature type="transmembrane region" description="Helical" evidence="7">
    <location>
        <begin position="257"/>
        <end position="276"/>
    </location>
</feature>
<dbReference type="FunCoup" id="A0A165JFU4">
    <property type="interactions" value="134"/>
</dbReference>
<evidence type="ECO:0000256" key="4">
    <source>
        <dbReference type="ARBA" id="ARBA00022824"/>
    </source>
</evidence>
<dbReference type="UniPathway" id="UPA00378"/>
<keyword evidence="2 7" id="KW-0812">Transmembrane</keyword>
<dbReference type="PANTHER" id="PTHR12640:SF0">
    <property type="entry name" value="DOLICHYL-DIPHOSPHOOLIGOSACCHARIDE--PROTEIN GLYCOSYLTRANSFERASE SUBUNIT 2"/>
    <property type="match status" value="1"/>
</dbReference>
<feature type="signal peptide" evidence="8">
    <location>
        <begin position="1"/>
        <end position="21"/>
    </location>
</feature>
<keyword evidence="5 7" id="KW-1133">Transmembrane helix</keyword>
<dbReference type="RefSeq" id="XP_018191734.1">
    <property type="nucleotide sequence ID" value="XM_018331481.1"/>
</dbReference>
<reference evidence="10 11" key="1">
    <citation type="journal article" date="2016" name="Fungal Biol.">
        <title>The genome of Xylona heveae provides a window into fungal endophytism.</title>
        <authorList>
            <person name="Gazis R."/>
            <person name="Kuo A."/>
            <person name="Riley R."/>
            <person name="LaButti K."/>
            <person name="Lipzen A."/>
            <person name="Lin J."/>
            <person name="Amirebrahimi M."/>
            <person name="Hesse C.N."/>
            <person name="Spatafora J.W."/>
            <person name="Henrissat B."/>
            <person name="Hainaut M."/>
            <person name="Grigoriev I.V."/>
            <person name="Hibbett D.S."/>
        </authorList>
    </citation>
    <scope>NUCLEOTIDE SEQUENCE [LARGE SCALE GENOMIC DNA]</scope>
    <source>
        <strain evidence="10 11">TC161</strain>
    </source>
</reference>
<evidence type="ECO:0000256" key="1">
    <source>
        <dbReference type="ARBA" id="ARBA00004477"/>
    </source>
</evidence>
<comment type="subcellular location">
    <subcellularLocation>
        <location evidence="1">Endoplasmic reticulum membrane</location>
        <topology evidence="1">Multi-pass membrane protein</topology>
    </subcellularLocation>
</comment>
<sequence length="288" mass="30714">MRFVTALLPSLLLAGATGALGASWSFDEGTITVQTKGAGVGGGYKDKLSPSTTLSQPINLGPSDNLKILLTAKEGSSTQRPHQAFLQVGDADNGLSISYALNVRDSGKAKLELSQKDIPAQLIASSKPLHATLLLGSWGTSTPYSKQLFDLNVLKDPKTPIAGAQKPLRYGALEEIHHIFRGDPKSPPIIITAVFTLVVAAILPVLFGAWIFLGANLNHLSRALSNAPVSHSLFYSSIVALEGIFFLYYTSWTLFQTLPAVVAVGFVTFLSGSRALSEVQARRLDGLR</sequence>
<feature type="transmembrane region" description="Helical" evidence="7">
    <location>
        <begin position="233"/>
        <end position="251"/>
    </location>
</feature>
<accession>A0A165JFU4</accession>
<dbReference type="GO" id="GO:0006487">
    <property type="term" value="P:protein N-linked glycosylation"/>
    <property type="evidence" value="ECO:0007669"/>
    <property type="project" value="TreeGrafter"/>
</dbReference>
<dbReference type="STRING" id="1328760.A0A165JFU4"/>
<evidence type="ECO:0000313" key="10">
    <source>
        <dbReference type="EMBL" id="KZF26179.1"/>
    </source>
</evidence>
<dbReference type="InterPro" id="IPR056790">
    <property type="entry name" value="Ribophorin_II_C"/>
</dbReference>
<feature type="transmembrane region" description="Helical" evidence="7">
    <location>
        <begin position="189"/>
        <end position="213"/>
    </location>
</feature>
<keyword evidence="3 8" id="KW-0732">Signal</keyword>
<dbReference type="GO" id="GO:0008250">
    <property type="term" value="C:oligosaccharyltransferase complex"/>
    <property type="evidence" value="ECO:0007669"/>
    <property type="project" value="InterPro"/>
</dbReference>
<keyword evidence="6 7" id="KW-0472">Membrane</keyword>
<evidence type="ECO:0000256" key="3">
    <source>
        <dbReference type="ARBA" id="ARBA00022729"/>
    </source>
</evidence>
<dbReference type="InParanoid" id="A0A165JFU4"/>